<feature type="non-terminal residue" evidence="5">
    <location>
        <position position="277"/>
    </location>
</feature>
<dbReference type="GO" id="GO:0004016">
    <property type="term" value="F:adenylate cyclase activity"/>
    <property type="evidence" value="ECO:0007669"/>
    <property type="project" value="TreeGrafter"/>
</dbReference>
<dbReference type="AlphaFoldDB" id="A0A6J4VR96"/>
<gene>
    <name evidence="5" type="ORF">AVDCRST_MAG88-3919</name>
</gene>
<evidence type="ECO:0000313" key="5">
    <source>
        <dbReference type="EMBL" id="CAA9585782.1"/>
    </source>
</evidence>
<dbReference type="InterPro" id="IPR041664">
    <property type="entry name" value="AAA_16"/>
</dbReference>
<dbReference type="GO" id="GO:0005737">
    <property type="term" value="C:cytoplasm"/>
    <property type="evidence" value="ECO:0007669"/>
    <property type="project" value="TreeGrafter"/>
</dbReference>
<keyword evidence="1" id="KW-0547">Nucleotide-binding</keyword>
<evidence type="ECO:0000256" key="1">
    <source>
        <dbReference type="ARBA" id="ARBA00022741"/>
    </source>
</evidence>
<sequence length="277" mass="28902">MEETVQSQRGHNPYGVDDTAIPARDGCDHGRGTDAGEARVTAPGRTGAGLVGRRRELALLHEQFAAAARGQAVVTLVAGDPGIGKTRLLQSLAARAAETGARVLRGGASEAEGMPPYLPFLEALGTHIRTAPPEEVREQAGALAPVLASILPELATKLSDLPTSYSLPPEQARLRLYEAVGVFLAAIAAPRPLVLLLDDLQWADAASLDLLCHVARTQPDARLLILGAYRAGEVAHNRALERALAALNRLRTLTVVTAGPLSATEIAALAAGVLGDP</sequence>
<feature type="compositionally biased region" description="Polar residues" evidence="3">
    <location>
        <begin position="1"/>
        <end position="10"/>
    </location>
</feature>
<protein>
    <submittedName>
        <fullName evidence="5">Transcriptional activator domain</fullName>
    </submittedName>
</protein>
<dbReference type="Pfam" id="PF13191">
    <property type="entry name" value="AAA_16"/>
    <property type="match status" value="1"/>
</dbReference>
<dbReference type="InterPro" id="IPR027417">
    <property type="entry name" value="P-loop_NTPase"/>
</dbReference>
<evidence type="ECO:0000259" key="4">
    <source>
        <dbReference type="Pfam" id="PF13191"/>
    </source>
</evidence>
<proteinExistence type="predicted"/>
<dbReference type="GO" id="GO:0005524">
    <property type="term" value="F:ATP binding"/>
    <property type="evidence" value="ECO:0007669"/>
    <property type="project" value="UniProtKB-KW"/>
</dbReference>
<dbReference type="EMBL" id="CADCWM010000964">
    <property type="protein sequence ID" value="CAA9585782.1"/>
    <property type="molecule type" value="Genomic_DNA"/>
</dbReference>
<dbReference type="SUPFAM" id="SSF52540">
    <property type="entry name" value="P-loop containing nucleoside triphosphate hydrolases"/>
    <property type="match status" value="1"/>
</dbReference>
<accession>A0A6J4VR96</accession>
<evidence type="ECO:0000256" key="2">
    <source>
        <dbReference type="ARBA" id="ARBA00022840"/>
    </source>
</evidence>
<keyword evidence="2" id="KW-0067">ATP-binding</keyword>
<name>A0A6J4VR96_9BACT</name>
<reference evidence="5" key="1">
    <citation type="submission" date="2020-02" db="EMBL/GenBank/DDBJ databases">
        <authorList>
            <person name="Meier V. D."/>
        </authorList>
    </citation>
    <scope>NUCLEOTIDE SEQUENCE</scope>
    <source>
        <strain evidence="5">AVDCRST_MAG88</strain>
    </source>
</reference>
<dbReference type="PANTHER" id="PTHR16305:SF35">
    <property type="entry name" value="TRANSCRIPTIONAL ACTIVATOR DOMAIN"/>
    <property type="match status" value="1"/>
</dbReference>
<evidence type="ECO:0000256" key="3">
    <source>
        <dbReference type="SAM" id="MobiDB-lite"/>
    </source>
</evidence>
<feature type="compositionally biased region" description="Basic and acidic residues" evidence="3">
    <location>
        <begin position="25"/>
        <end position="37"/>
    </location>
</feature>
<feature type="domain" description="Orc1-like AAA ATPase" evidence="4">
    <location>
        <begin position="50"/>
        <end position="225"/>
    </location>
</feature>
<dbReference type="Gene3D" id="3.40.50.300">
    <property type="entry name" value="P-loop containing nucleotide triphosphate hydrolases"/>
    <property type="match status" value="1"/>
</dbReference>
<dbReference type="PANTHER" id="PTHR16305">
    <property type="entry name" value="TESTICULAR SOLUBLE ADENYLYL CYCLASE"/>
    <property type="match status" value="1"/>
</dbReference>
<feature type="region of interest" description="Disordered" evidence="3">
    <location>
        <begin position="1"/>
        <end position="47"/>
    </location>
</feature>
<organism evidence="5">
    <name type="scientific">uncultured Thermomicrobiales bacterium</name>
    <dbReference type="NCBI Taxonomy" id="1645740"/>
    <lineage>
        <taxon>Bacteria</taxon>
        <taxon>Pseudomonadati</taxon>
        <taxon>Thermomicrobiota</taxon>
        <taxon>Thermomicrobia</taxon>
        <taxon>Thermomicrobiales</taxon>
        <taxon>environmental samples</taxon>
    </lineage>
</organism>